<dbReference type="Pfam" id="PF08460">
    <property type="entry name" value="SH3_5"/>
    <property type="match status" value="1"/>
</dbReference>
<dbReference type="RefSeq" id="WP_071878143.1">
    <property type="nucleotide sequence ID" value="NZ_JXLC01000015.1"/>
</dbReference>
<organism evidence="5 7">
    <name type="scientific">Enterococcus silesiacus</name>
    <dbReference type="NCBI Taxonomy" id="332949"/>
    <lineage>
        <taxon>Bacteria</taxon>
        <taxon>Bacillati</taxon>
        <taxon>Bacillota</taxon>
        <taxon>Bacilli</taxon>
        <taxon>Lactobacillales</taxon>
        <taxon>Enterococcaceae</taxon>
        <taxon>Enterococcus</taxon>
    </lineage>
</organism>
<evidence type="ECO:0000313" key="6">
    <source>
        <dbReference type="Proteomes" id="UP000065511"/>
    </source>
</evidence>
<dbReference type="EMBL" id="JXLC01000015">
    <property type="protein sequence ID" value="OJG91380.1"/>
    <property type="molecule type" value="Genomic_DNA"/>
</dbReference>
<dbReference type="InterPro" id="IPR003646">
    <property type="entry name" value="SH3-like_bac-type"/>
</dbReference>
<feature type="domain" description="Bacteriophage lysin" evidence="2">
    <location>
        <begin position="3"/>
        <end position="150"/>
    </location>
</feature>
<feature type="region of interest" description="Disordered" evidence="1">
    <location>
        <begin position="146"/>
        <end position="169"/>
    </location>
</feature>
<dbReference type="Proteomes" id="UP000183039">
    <property type="component" value="Unassembled WGS sequence"/>
</dbReference>
<name>A0A0S3KDL0_9ENTE</name>
<reference evidence="4 6" key="2">
    <citation type="submission" date="2015-12" db="EMBL/GenBank/DDBJ databases">
        <authorList>
            <person name="Lauer A."/>
            <person name="Humrighouse B."/>
            <person name="Loparev V."/>
            <person name="Shewmaker P.L."/>
            <person name="Whitney A.M."/>
            <person name="McLaughlin R.W."/>
        </authorList>
    </citation>
    <scope>NUCLEOTIDE SEQUENCE [LARGE SCALE GENOMIC DNA]</scope>
    <source>
        <strain evidence="4 6">LMG 23085</strain>
    </source>
</reference>
<gene>
    <name evidence="4" type="ORF">ATZ33_13700</name>
    <name evidence="5" type="ORF">RV15_GL000836</name>
</gene>
<dbReference type="AlphaFoldDB" id="A0A0S3KDL0"/>
<protein>
    <recommendedName>
        <fullName evidence="8">NlpC/P60 domain-containing protein</fullName>
    </recommendedName>
</protein>
<evidence type="ECO:0008006" key="8">
    <source>
        <dbReference type="Google" id="ProtNLM"/>
    </source>
</evidence>
<keyword evidence="6" id="KW-1185">Reference proteome</keyword>
<dbReference type="InterPro" id="IPR008044">
    <property type="entry name" value="Phage_lysin"/>
</dbReference>
<evidence type="ECO:0000259" key="3">
    <source>
        <dbReference type="Pfam" id="PF08460"/>
    </source>
</evidence>
<accession>A0A0S3KDL0</accession>
<evidence type="ECO:0000313" key="5">
    <source>
        <dbReference type="EMBL" id="OJG91380.1"/>
    </source>
</evidence>
<proteinExistence type="predicted"/>
<evidence type="ECO:0000313" key="4">
    <source>
        <dbReference type="EMBL" id="ALS02401.1"/>
    </source>
</evidence>
<dbReference type="KEGG" id="ess:ATZ33_13700"/>
<reference evidence="5 7" key="1">
    <citation type="submission" date="2014-12" db="EMBL/GenBank/DDBJ databases">
        <title>Draft genome sequences of 29 type strains of Enterococci.</title>
        <authorList>
            <person name="Zhong Z."/>
            <person name="Sun Z."/>
            <person name="Liu W."/>
            <person name="Zhang W."/>
            <person name="Zhang H."/>
        </authorList>
    </citation>
    <scope>NUCLEOTIDE SEQUENCE [LARGE SCALE GENOMIC DNA]</scope>
    <source>
        <strain evidence="5 7">DSM 22801</strain>
    </source>
</reference>
<dbReference type="InterPro" id="IPR038765">
    <property type="entry name" value="Papain-like_cys_pep_sf"/>
</dbReference>
<sequence>MKNVEKMIQWMTDRKEKVTYSMNARLGPNSYDCSSAVYFALINGGFLTSGMMGNTDTLFLHLENADWTQIQADETGNYPAKKGDIFIWGNRGASGGAAGHTGIFVDDQDRIIHCNYGYNSITINDHDTIWRVNGCPVITIYRYKKSESNQPKPQPNKPIPQPESQKQSSNLISMTGTFHPDRKLAVSRDTDPDDHTSPALDYYLSGMAINYDHYIHSNGYVWISYISHGGARRYVAVGPDDGRTDTTWGTGFFN</sequence>
<dbReference type="Gene3D" id="3.90.1720.10">
    <property type="entry name" value="endopeptidase domain like (from Nostoc punctiforme)"/>
    <property type="match status" value="1"/>
</dbReference>
<dbReference type="Pfam" id="PF05382">
    <property type="entry name" value="Amidase_5"/>
    <property type="match status" value="1"/>
</dbReference>
<dbReference type="Proteomes" id="UP000065511">
    <property type="component" value="Chromosome"/>
</dbReference>
<evidence type="ECO:0000313" key="7">
    <source>
        <dbReference type="Proteomes" id="UP000183039"/>
    </source>
</evidence>
<feature type="compositionally biased region" description="Pro residues" evidence="1">
    <location>
        <begin position="152"/>
        <end position="161"/>
    </location>
</feature>
<evidence type="ECO:0000259" key="2">
    <source>
        <dbReference type="Pfam" id="PF05382"/>
    </source>
</evidence>
<dbReference type="Gene3D" id="2.30.30.40">
    <property type="entry name" value="SH3 Domains"/>
    <property type="match status" value="1"/>
</dbReference>
<feature type="domain" description="SH3b" evidence="3">
    <location>
        <begin position="173"/>
        <end position="237"/>
    </location>
</feature>
<evidence type="ECO:0000256" key="1">
    <source>
        <dbReference type="SAM" id="MobiDB-lite"/>
    </source>
</evidence>
<dbReference type="OrthoDB" id="2139777at2"/>
<dbReference type="SUPFAM" id="SSF54001">
    <property type="entry name" value="Cysteine proteinases"/>
    <property type="match status" value="1"/>
</dbReference>
<dbReference type="EMBL" id="CP013614">
    <property type="protein sequence ID" value="ALS02401.1"/>
    <property type="molecule type" value="Genomic_DNA"/>
</dbReference>